<dbReference type="Gene3D" id="3.40.50.1400">
    <property type="match status" value="2"/>
</dbReference>
<feature type="compositionally biased region" description="Basic and acidic residues" evidence="3">
    <location>
        <begin position="44"/>
        <end position="54"/>
    </location>
</feature>
<gene>
    <name evidence="4" type="ORF">Shyd_48960</name>
</gene>
<comment type="caution">
    <text evidence="4">The sequence shown here is derived from an EMBL/GenBank/DDBJ whole genome shotgun (WGS) entry which is preliminary data.</text>
</comment>
<organism evidence="4 5">
    <name type="scientific">Streptomyces hydrogenans</name>
    <dbReference type="NCBI Taxonomy" id="1873719"/>
    <lineage>
        <taxon>Bacteria</taxon>
        <taxon>Bacillati</taxon>
        <taxon>Actinomycetota</taxon>
        <taxon>Actinomycetes</taxon>
        <taxon>Kitasatosporales</taxon>
        <taxon>Streptomycetaceae</taxon>
        <taxon>Streptomyces</taxon>
    </lineage>
</organism>
<dbReference type="Pfam" id="PF01903">
    <property type="entry name" value="CbiX"/>
    <property type="match status" value="2"/>
</dbReference>
<dbReference type="PANTHER" id="PTHR33542">
    <property type="entry name" value="SIROHYDROCHLORIN FERROCHELATASE, CHLOROPLASTIC"/>
    <property type="match status" value="1"/>
</dbReference>
<evidence type="ECO:0000313" key="5">
    <source>
        <dbReference type="Proteomes" id="UP001052739"/>
    </source>
</evidence>
<dbReference type="SUPFAM" id="SSF53800">
    <property type="entry name" value="Chelatase"/>
    <property type="match status" value="1"/>
</dbReference>
<reference evidence="4" key="1">
    <citation type="submission" date="2024-05" db="EMBL/GenBank/DDBJ databases">
        <title>Whole genome shotgun sequence of Streptomyces hydrogenans NBRC 13475.</title>
        <authorList>
            <person name="Komaki H."/>
            <person name="Tamura T."/>
        </authorList>
    </citation>
    <scope>NUCLEOTIDE SEQUENCE</scope>
    <source>
        <strain evidence="4">NBRC 13475</strain>
    </source>
</reference>
<protein>
    <submittedName>
        <fullName evidence="4">Cobalamin biosynthesis protein</fullName>
    </submittedName>
</protein>
<dbReference type="Proteomes" id="UP001052739">
    <property type="component" value="Unassembled WGS sequence"/>
</dbReference>
<evidence type="ECO:0000256" key="1">
    <source>
        <dbReference type="ARBA" id="ARBA00022723"/>
    </source>
</evidence>
<keyword evidence="5" id="KW-1185">Reference proteome</keyword>
<keyword evidence="1" id="KW-0479">Metal-binding</keyword>
<evidence type="ECO:0000313" key="4">
    <source>
        <dbReference type="EMBL" id="GHI23525.1"/>
    </source>
</evidence>
<accession>A0ABQ3PET6</accession>
<dbReference type="PANTHER" id="PTHR33542:SF5">
    <property type="entry name" value="FERROCHELATASE CHE1"/>
    <property type="match status" value="1"/>
</dbReference>
<evidence type="ECO:0000256" key="3">
    <source>
        <dbReference type="SAM" id="MobiDB-lite"/>
    </source>
</evidence>
<feature type="region of interest" description="Disordered" evidence="3">
    <location>
        <begin position="33"/>
        <end position="54"/>
    </location>
</feature>
<evidence type="ECO:0000256" key="2">
    <source>
        <dbReference type="ARBA" id="ARBA00023239"/>
    </source>
</evidence>
<dbReference type="EMBL" id="BNDW01000040">
    <property type="protein sequence ID" value="GHI23525.1"/>
    <property type="molecule type" value="Genomic_DNA"/>
</dbReference>
<dbReference type="InterPro" id="IPR002762">
    <property type="entry name" value="CbiX-like"/>
</dbReference>
<dbReference type="InterPro" id="IPR050963">
    <property type="entry name" value="Sirohydro_Cobaltochel/CbiX"/>
</dbReference>
<sequence length="293" mass="29638">MAPVPGPNGGGGRAGARPSVGMRVRAAYDTAARALPPGLPGSVHPREPRRYDHEREGGCGMRQLVLAVHGSAVPGAGAVTERLALGVRRLTGAPVVVGHLGHRSPSLPAVLDGRPGAVVVPLLLGDGYHRTVDVPAVAREFGCVVTPGLCGEDAVALALHDRLRAAERAAGGPADAVVVAGAGSSRPGGNDGTLDAAERLGRLLSVPVSVAYCSAASPTPAEAVARARGEGFRRVAVAAHLLAPGRFTRALEGLPEAYAVAAPLADHPRLARLVAARYRAAPHGPAAVPLRVA</sequence>
<proteinExistence type="predicted"/>
<name>A0ABQ3PET6_9ACTN</name>
<keyword evidence="2" id="KW-0456">Lyase</keyword>